<dbReference type="EMBL" id="JAUSUG010000006">
    <property type="protein sequence ID" value="MDQ0254462.1"/>
    <property type="molecule type" value="Genomic_DNA"/>
</dbReference>
<dbReference type="RefSeq" id="WP_307324463.1">
    <property type="nucleotide sequence ID" value="NZ_JAUSUG010000006.1"/>
</dbReference>
<gene>
    <name evidence="2" type="ORF">J2S74_001841</name>
</gene>
<evidence type="ECO:0000313" key="3">
    <source>
        <dbReference type="Proteomes" id="UP001230005"/>
    </source>
</evidence>
<dbReference type="EC" id="5.1.3.2" evidence="2"/>
<dbReference type="Proteomes" id="UP001230005">
    <property type="component" value="Unassembled WGS sequence"/>
</dbReference>
<accession>A0ABT9ZT91</accession>
<protein>
    <submittedName>
        <fullName evidence="2">UDP-glucose 4-epimerase</fullName>
        <ecNumber evidence="2">5.1.3.2</ecNumber>
    </submittedName>
</protein>
<dbReference type="GO" id="GO:0003978">
    <property type="term" value="F:UDP-glucose 4-epimerase activity"/>
    <property type="evidence" value="ECO:0007669"/>
    <property type="project" value="UniProtKB-EC"/>
</dbReference>
<dbReference type="InterPro" id="IPR050177">
    <property type="entry name" value="Lipid_A_modif_metabolic_enz"/>
</dbReference>
<feature type="domain" description="NAD-dependent epimerase/dehydratase" evidence="1">
    <location>
        <begin position="32"/>
        <end position="165"/>
    </location>
</feature>
<dbReference type="PANTHER" id="PTHR43245">
    <property type="entry name" value="BIFUNCTIONAL POLYMYXIN RESISTANCE PROTEIN ARNA"/>
    <property type="match status" value="1"/>
</dbReference>
<keyword evidence="3" id="KW-1185">Reference proteome</keyword>
<dbReference type="InterPro" id="IPR001509">
    <property type="entry name" value="Epimerase_deHydtase"/>
</dbReference>
<proteinExistence type="predicted"/>
<name>A0ABT9ZT91_9BACI</name>
<dbReference type="InterPro" id="IPR036291">
    <property type="entry name" value="NAD(P)-bd_dom_sf"/>
</dbReference>
<sequence>MRKMLITGKNSYVGKSLEKLFGQYPERYSIDSISLRDESWKKTDFSRYDVVIHLAALVHKKEKPDMEGLYFKVNRDLPIEVAKKAKKAGVQQFIFMSTMAVYGEEGKIGQKVLIAKDTKPNPKTFYGKSKLQAECELQNLSSEFFKIVILRPPMIYGPNCPGNYTRLQSIAIKTPVFPLIENQRSMLSVGELCAYIKEYVDLKAEGVYFPQDEEYVTTSYLVKKIAEDNGKNIYMSKTLGWLIKVFGKRINLFNKVFGNLIYEKK</sequence>
<keyword evidence="2" id="KW-0413">Isomerase</keyword>
<evidence type="ECO:0000313" key="2">
    <source>
        <dbReference type="EMBL" id="MDQ0254462.1"/>
    </source>
</evidence>
<dbReference type="Gene3D" id="3.40.50.720">
    <property type="entry name" value="NAD(P)-binding Rossmann-like Domain"/>
    <property type="match status" value="1"/>
</dbReference>
<dbReference type="Pfam" id="PF01370">
    <property type="entry name" value="Epimerase"/>
    <property type="match status" value="1"/>
</dbReference>
<organism evidence="2 3">
    <name type="scientific">Evansella vedderi</name>
    <dbReference type="NCBI Taxonomy" id="38282"/>
    <lineage>
        <taxon>Bacteria</taxon>
        <taxon>Bacillati</taxon>
        <taxon>Bacillota</taxon>
        <taxon>Bacilli</taxon>
        <taxon>Bacillales</taxon>
        <taxon>Bacillaceae</taxon>
        <taxon>Evansella</taxon>
    </lineage>
</organism>
<evidence type="ECO:0000259" key="1">
    <source>
        <dbReference type="Pfam" id="PF01370"/>
    </source>
</evidence>
<comment type="caution">
    <text evidence="2">The sequence shown here is derived from an EMBL/GenBank/DDBJ whole genome shotgun (WGS) entry which is preliminary data.</text>
</comment>
<dbReference type="PANTHER" id="PTHR43245:SF58">
    <property type="entry name" value="BLL5923 PROTEIN"/>
    <property type="match status" value="1"/>
</dbReference>
<reference evidence="2 3" key="1">
    <citation type="submission" date="2023-07" db="EMBL/GenBank/DDBJ databases">
        <title>Genomic Encyclopedia of Type Strains, Phase IV (KMG-IV): sequencing the most valuable type-strain genomes for metagenomic binning, comparative biology and taxonomic classification.</title>
        <authorList>
            <person name="Goeker M."/>
        </authorList>
    </citation>
    <scope>NUCLEOTIDE SEQUENCE [LARGE SCALE GENOMIC DNA]</scope>
    <source>
        <strain evidence="2 3">DSM 9768</strain>
    </source>
</reference>
<dbReference type="SUPFAM" id="SSF51735">
    <property type="entry name" value="NAD(P)-binding Rossmann-fold domains"/>
    <property type="match status" value="1"/>
</dbReference>